<dbReference type="AlphaFoldDB" id="A0A8J5FGJ9"/>
<feature type="region of interest" description="Disordered" evidence="1">
    <location>
        <begin position="277"/>
        <end position="313"/>
    </location>
</feature>
<accession>A0A8J5FGJ9</accession>
<feature type="region of interest" description="Disordered" evidence="1">
    <location>
        <begin position="226"/>
        <end position="265"/>
    </location>
</feature>
<evidence type="ECO:0000313" key="2">
    <source>
        <dbReference type="EMBL" id="KAG6486280.1"/>
    </source>
</evidence>
<proteinExistence type="predicted"/>
<keyword evidence="3" id="KW-1185">Reference proteome</keyword>
<dbReference type="InterPro" id="IPR018930">
    <property type="entry name" value="LEA-18"/>
</dbReference>
<gene>
    <name evidence="2" type="ORF">ZIOFF_054850</name>
</gene>
<protein>
    <submittedName>
        <fullName evidence="2">Uncharacterized protein</fullName>
    </submittedName>
</protein>
<feature type="compositionally biased region" description="Basic and acidic residues" evidence="1">
    <location>
        <begin position="226"/>
        <end position="247"/>
    </location>
</feature>
<evidence type="ECO:0000256" key="1">
    <source>
        <dbReference type="SAM" id="MobiDB-lite"/>
    </source>
</evidence>
<organism evidence="2 3">
    <name type="scientific">Zingiber officinale</name>
    <name type="common">Ginger</name>
    <name type="synonym">Amomum zingiber</name>
    <dbReference type="NCBI Taxonomy" id="94328"/>
    <lineage>
        <taxon>Eukaryota</taxon>
        <taxon>Viridiplantae</taxon>
        <taxon>Streptophyta</taxon>
        <taxon>Embryophyta</taxon>
        <taxon>Tracheophyta</taxon>
        <taxon>Spermatophyta</taxon>
        <taxon>Magnoliopsida</taxon>
        <taxon>Liliopsida</taxon>
        <taxon>Zingiberales</taxon>
        <taxon>Zingiberaceae</taxon>
        <taxon>Zingiber</taxon>
    </lineage>
</organism>
<name>A0A8J5FGJ9_ZINOF</name>
<dbReference type="EMBL" id="JACMSC010000015">
    <property type="protein sequence ID" value="KAG6486280.1"/>
    <property type="molecule type" value="Genomic_DNA"/>
</dbReference>
<evidence type="ECO:0000313" key="3">
    <source>
        <dbReference type="Proteomes" id="UP000734854"/>
    </source>
</evidence>
<reference evidence="2 3" key="1">
    <citation type="submission" date="2020-08" db="EMBL/GenBank/DDBJ databases">
        <title>Plant Genome Project.</title>
        <authorList>
            <person name="Zhang R.-G."/>
        </authorList>
    </citation>
    <scope>NUCLEOTIDE SEQUENCE [LARGE SCALE GENOMIC DNA]</scope>
    <source>
        <tissue evidence="2">Rhizome</tissue>
    </source>
</reference>
<dbReference type="Proteomes" id="UP000734854">
    <property type="component" value="Unassembled WGS sequence"/>
</dbReference>
<dbReference type="Pfam" id="PF10714">
    <property type="entry name" value="LEA_6"/>
    <property type="match status" value="1"/>
</dbReference>
<sequence>MASSKRTEAMEVSARFTAARAAQGKKRVALRDISKQSNVLRGTPSLTNATRSISMVKKGSCTTYCDSRLSQTSSVLSAAIKPNAIESSNKSSLPHSSVSKPAVVTWLVPCTALKSPNFSGDSVSSMSTCNSIQSPEFEYIDNGDSQATTSLERQANEDLNISEHVAVAESKSKSNGSMLMEVEVVEVDTNHNDPQFCTTLACDIYQNLQKAETTDVDLGHSIRHRTGEQEMEGAKERKEVASAEKKAAPPQEEATELPTESSPYVTYKDLEDYKMKGYGAAGHRQPVDKPGGGGGTDAPTLAGKDLSATAADR</sequence>
<comment type="caution">
    <text evidence="2">The sequence shown here is derived from an EMBL/GenBank/DDBJ whole genome shotgun (WGS) entry which is preliminary data.</text>
</comment>